<protein>
    <submittedName>
        <fullName evidence="1">Uncharacterized protein</fullName>
    </submittedName>
</protein>
<proteinExistence type="predicted"/>
<dbReference type="EMBL" id="LAZR01014340">
    <property type="protein sequence ID" value="KKM17921.1"/>
    <property type="molecule type" value="Genomic_DNA"/>
</dbReference>
<gene>
    <name evidence="1" type="ORF">LCGC14_1670930</name>
</gene>
<comment type="caution">
    <text evidence="1">The sequence shown here is derived from an EMBL/GenBank/DDBJ whole genome shotgun (WGS) entry which is preliminary data.</text>
</comment>
<organism evidence="1">
    <name type="scientific">marine sediment metagenome</name>
    <dbReference type="NCBI Taxonomy" id="412755"/>
    <lineage>
        <taxon>unclassified sequences</taxon>
        <taxon>metagenomes</taxon>
        <taxon>ecological metagenomes</taxon>
    </lineage>
</organism>
<reference evidence="1" key="1">
    <citation type="journal article" date="2015" name="Nature">
        <title>Complex archaea that bridge the gap between prokaryotes and eukaryotes.</title>
        <authorList>
            <person name="Spang A."/>
            <person name="Saw J.H."/>
            <person name="Jorgensen S.L."/>
            <person name="Zaremba-Niedzwiedzka K."/>
            <person name="Martijn J."/>
            <person name="Lind A.E."/>
            <person name="van Eijk R."/>
            <person name="Schleper C."/>
            <person name="Guy L."/>
            <person name="Ettema T.J."/>
        </authorList>
    </citation>
    <scope>NUCLEOTIDE SEQUENCE</scope>
</reference>
<accession>A0A0F9HRD9</accession>
<name>A0A0F9HRD9_9ZZZZ</name>
<dbReference type="AlphaFoldDB" id="A0A0F9HRD9"/>
<evidence type="ECO:0000313" key="1">
    <source>
        <dbReference type="EMBL" id="KKM17921.1"/>
    </source>
</evidence>
<sequence>MIRSILAGILLVLPLCINANAEPSVPRPNNTIRIPAPIKGSLIIYRVGFTQCSMFVSDEGMAKGTVQPSCVLLPLNEVPAGGHRFEILDVIITTGD</sequence>